<reference evidence="2 3" key="1">
    <citation type="submission" date="2017-06" db="EMBL/GenBank/DDBJ databases">
        <title>Ant-infecting Ophiocordyceps genomes reveal a high diversity of potential behavioral manipulation genes and a possible major role for enterotoxins.</title>
        <authorList>
            <person name="De Bekker C."/>
            <person name="Evans H.C."/>
            <person name="Brachmann A."/>
            <person name="Hughes D.P."/>
        </authorList>
    </citation>
    <scope>NUCLEOTIDE SEQUENCE [LARGE SCALE GENOMIC DNA]</scope>
    <source>
        <strain evidence="2 3">Map64</strain>
    </source>
</reference>
<keyword evidence="1" id="KW-1133">Transmembrane helix</keyword>
<proteinExistence type="predicted"/>
<keyword evidence="1" id="KW-0812">Transmembrane</keyword>
<feature type="transmembrane region" description="Helical" evidence="1">
    <location>
        <begin position="123"/>
        <end position="139"/>
    </location>
</feature>
<organism evidence="2 3">
    <name type="scientific">Ophiocordyceps australis</name>
    <dbReference type="NCBI Taxonomy" id="1399860"/>
    <lineage>
        <taxon>Eukaryota</taxon>
        <taxon>Fungi</taxon>
        <taxon>Dikarya</taxon>
        <taxon>Ascomycota</taxon>
        <taxon>Pezizomycotina</taxon>
        <taxon>Sordariomycetes</taxon>
        <taxon>Hypocreomycetidae</taxon>
        <taxon>Hypocreales</taxon>
        <taxon>Ophiocordycipitaceae</taxon>
        <taxon>Ophiocordyceps</taxon>
    </lineage>
</organism>
<evidence type="ECO:0000256" key="1">
    <source>
        <dbReference type="SAM" id="Phobius"/>
    </source>
</evidence>
<keyword evidence="1" id="KW-0472">Membrane</keyword>
<comment type="caution">
    <text evidence="2">The sequence shown here is derived from an EMBL/GenBank/DDBJ whole genome shotgun (WGS) entry which is preliminary data.</text>
</comment>
<dbReference type="STRING" id="1399860.A0A2C5XVA4"/>
<name>A0A2C5XVA4_9HYPO</name>
<evidence type="ECO:0008006" key="4">
    <source>
        <dbReference type="Google" id="ProtNLM"/>
    </source>
</evidence>
<evidence type="ECO:0000313" key="3">
    <source>
        <dbReference type="Proteomes" id="UP000226192"/>
    </source>
</evidence>
<feature type="transmembrane region" description="Helical" evidence="1">
    <location>
        <begin position="63"/>
        <end position="88"/>
    </location>
</feature>
<keyword evidence="3" id="KW-1185">Reference proteome</keyword>
<protein>
    <recommendedName>
        <fullName evidence="4">FUN14 domain-containing protein</fullName>
    </recommendedName>
</protein>
<dbReference type="Proteomes" id="UP000226192">
    <property type="component" value="Unassembled WGS sequence"/>
</dbReference>
<dbReference type="OrthoDB" id="3990500at2759"/>
<dbReference type="AlphaFoldDB" id="A0A2C5XVA4"/>
<sequence>MRRLLYSRLQSAVPTTFLGVAILPHLYPPLRLDSRYPTIVKSGASSKSRVSPHLVRQVSSGSLAGLATGIIIAFLSRALVVLGALFGLSLHLASQWGLDVPQLLHIKRQPVKSYLSRLGTDKPWFALSFALTFILTAFVRL</sequence>
<evidence type="ECO:0000313" key="2">
    <source>
        <dbReference type="EMBL" id="PHH58551.1"/>
    </source>
</evidence>
<dbReference type="EMBL" id="NJET01000408">
    <property type="protein sequence ID" value="PHH58551.1"/>
    <property type="molecule type" value="Genomic_DNA"/>
</dbReference>
<accession>A0A2C5XVA4</accession>
<gene>
    <name evidence="2" type="ORF">CDD81_5384</name>
</gene>